<dbReference type="FunFam" id="3.30.930.10:FF:000004">
    <property type="entry name" value="Alanine--tRNA ligase"/>
    <property type="match status" value="1"/>
</dbReference>
<dbReference type="Pfam" id="PF01411">
    <property type="entry name" value="tRNA-synt_2c"/>
    <property type="match status" value="1"/>
</dbReference>
<dbReference type="GO" id="GO:0004813">
    <property type="term" value="F:alanine-tRNA ligase activity"/>
    <property type="evidence" value="ECO:0007669"/>
    <property type="project" value="UniProtKB-UniRule"/>
</dbReference>
<feature type="coiled-coil region" evidence="13">
    <location>
        <begin position="730"/>
        <end position="757"/>
    </location>
</feature>
<dbReference type="EMBL" id="FYAJ01000005">
    <property type="protein sequence ID" value="SMY36261.1"/>
    <property type="molecule type" value="Genomic_DNA"/>
</dbReference>
<dbReference type="InterPro" id="IPR023033">
    <property type="entry name" value="Ala_tRNA_ligase_euk/bac"/>
</dbReference>
<name>A0A1Y6MM20_9GAMM</name>
<reference evidence="16" key="1">
    <citation type="submission" date="2017-06" db="EMBL/GenBank/DDBJ databases">
        <authorList>
            <person name="Rodrigo-Torres L."/>
            <person name="Arahal R.D."/>
            <person name="Lucena T."/>
        </authorList>
    </citation>
    <scope>NUCLEOTIDE SEQUENCE [LARGE SCALE GENOMIC DNA]</scope>
    <source>
        <strain evidence="16">CECT 9192</strain>
    </source>
</reference>
<keyword evidence="12" id="KW-0963">Cytoplasm</keyword>
<dbReference type="InterPro" id="IPR045864">
    <property type="entry name" value="aa-tRNA-synth_II/BPL/LPL"/>
</dbReference>
<dbReference type="Pfam" id="PF02272">
    <property type="entry name" value="DHHA1"/>
    <property type="match status" value="1"/>
</dbReference>
<keyword evidence="8 12" id="KW-0067">ATP-binding</keyword>
<comment type="function">
    <text evidence="12">Catalyzes the attachment of alanine to tRNA(Ala) in a two-step reaction: alanine is first activated by ATP to form Ala-AMP and then transferred to the acceptor end of tRNA(Ala). Also edits incorrectly charged Ser-tRNA(Ala) and Gly-tRNA(Ala) via its editing domain.</text>
</comment>
<keyword evidence="13" id="KW-0175">Coiled coil</keyword>
<dbReference type="InterPro" id="IPR018164">
    <property type="entry name" value="Ala-tRNA-synth_IIc_N"/>
</dbReference>
<dbReference type="SUPFAM" id="SSF50447">
    <property type="entry name" value="Translation proteins"/>
    <property type="match status" value="1"/>
</dbReference>
<keyword evidence="11 12" id="KW-0030">Aminoacyl-tRNA synthetase</keyword>
<dbReference type="InterPro" id="IPR012947">
    <property type="entry name" value="tRNA_SAD"/>
</dbReference>
<dbReference type="Gene3D" id="3.30.930.10">
    <property type="entry name" value="Bira Bifunctional Protein, Domain 2"/>
    <property type="match status" value="1"/>
</dbReference>
<dbReference type="EC" id="6.1.1.7" evidence="12"/>
<dbReference type="GO" id="GO:0000049">
    <property type="term" value="F:tRNA binding"/>
    <property type="evidence" value="ECO:0007669"/>
    <property type="project" value="UniProtKB-KW"/>
</dbReference>
<comment type="catalytic activity">
    <reaction evidence="12">
        <text>tRNA(Ala) + L-alanine + ATP = L-alanyl-tRNA(Ala) + AMP + diphosphate</text>
        <dbReference type="Rhea" id="RHEA:12540"/>
        <dbReference type="Rhea" id="RHEA-COMP:9657"/>
        <dbReference type="Rhea" id="RHEA-COMP:9923"/>
        <dbReference type="ChEBI" id="CHEBI:30616"/>
        <dbReference type="ChEBI" id="CHEBI:33019"/>
        <dbReference type="ChEBI" id="CHEBI:57972"/>
        <dbReference type="ChEBI" id="CHEBI:78442"/>
        <dbReference type="ChEBI" id="CHEBI:78497"/>
        <dbReference type="ChEBI" id="CHEBI:456215"/>
        <dbReference type="EC" id="6.1.1.7"/>
    </reaction>
</comment>
<evidence type="ECO:0000256" key="7">
    <source>
        <dbReference type="ARBA" id="ARBA00022833"/>
    </source>
</evidence>
<evidence type="ECO:0000256" key="2">
    <source>
        <dbReference type="ARBA" id="ARBA00008226"/>
    </source>
</evidence>
<evidence type="ECO:0000256" key="13">
    <source>
        <dbReference type="SAM" id="Coils"/>
    </source>
</evidence>
<dbReference type="HAMAP" id="MF_00036_B">
    <property type="entry name" value="Ala_tRNA_synth_B"/>
    <property type="match status" value="1"/>
</dbReference>
<dbReference type="Gene3D" id="3.30.54.20">
    <property type="match status" value="1"/>
</dbReference>
<evidence type="ECO:0000256" key="5">
    <source>
        <dbReference type="ARBA" id="ARBA00022723"/>
    </source>
</evidence>
<dbReference type="PRINTS" id="PR00980">
    <property type="entry name" value="TRNASYNTHALA"/>
</dbReference>
<evidence type="ECO:0000256" key="9">
    <source>
        <dbReference type="ARBA" id="ARBA00022884"/>
    </source>
</evidence>
<evidence type="ECO:0000259" key="14">
    <source>
        <dbReference type="PROSITE" id="PS50860"/>
    </source>
</evidence>
<dbReference type="SMART" id="SM00863">
    <property type="entry name" value="tRNA_SAD"/>
    <property type="match status" value="1"/>
</dbReference>
<dbReference type="InterPro" id="IPR018162">
    <property type="entry name" value="Ala-tRNA-ligase_IIc_anticod-bd"/>
</dbReference>
<feature type="binding site" evidence="12">
    <location>
        <position position="668"/>
    </location>
    <ligand>
        <name>Zn(2+)</name>
        <dbReference type="ChEBI" id="CHEBI:29105"/>
    </ligand>
</feature>
<keyword evidence="3 12" id="KW-0820">tRNA-binding</keyword>
<keyword evidence="4 12" id="KW-0436">Ligase</keyword>
<feature type="domain" description="Alanyl-transfer RNA synthetases family profile" evidence="14">
    <location>
        <begin position="3"/>
        <end position="707"/>
    </location>
</feature>
<dbReference type="InterPro" id="IPR003156">
    <property type="entry name" value="DHHA1_dom"/>
</dbReference>
<dbReference type="Pfam" id="PF07973">
    <property type="entry name" value="tRNA_SAD"/>
    <property type="match status" value="1"/>
</dbReference>
<dbReference type="CDD" id="cd00673">
    <property type="entry name" value="AlaRS_core"/>
    <property type="match status" value="1"/>
</dbReference>
<dbReference type="FunFam" id="3.30.54.20:FF:000001">
    <property type="entry name" value="Alanine--tRNA ligase"/>
    <property type="match status" value="1"/>
</dbReference>
<keyword evidence="5 12" id="KW-0479">Metal-binding</keyword>
<comment type="similarity">
    <text evidence="2 12">Belongs to the class-II aminoacyl-tRNA synthetase family.</text>
</comment>
<dbReference type="PANTHER" id="PTHR11777">
    <property type="entry name" value="ALANYL-TRNA SYNTHETASE"/>
    <property type="match status" value="1"/>
</dbReference>
<organism evidence="15 16">
    <name type="scientific">Photobacterium andalusiense</name>
    <dbReference type="NCBI Taxonomy" id="2204296"/>
    <lineage>
        <taxon>Bacteria</taxon>
        <taxon>Pseudomonadati</taxon>
        <taxon>Pseudomonadota</taxon>
        <taxon>Gammaproteobacteria</taxon>
        <taxon>Vibrionales</taxon>
        <taxon>Vibrionaceae</taxon>
        <taxon>Photobacterium</taxon>
    </lineage>
</organism>
<keyword evidence="10 12" id="KW-0648">Protein biosynthesis</keyword>
<proteinExistence type="inferred from homology"/>
<dbReference type="SUPFAM" id="SSF101353">
    <property type="entry name" value="Putative anticodon-binding domain of alanyl-tRNA synthetase (AlaRS)"/>
    <property type="match status" value="1"/>
</dbReference>
<dbReference type="PROSITE" id="PS50860">
    <property type="entry name" value="AA_TRNA_LIGASE_II_ALA"/>
    <property type="match status" value="1"/>
</dbReference>
<accession>A0A1Y6MM20</accession>
<dbReference type="NCBIfam" id="TIGR00344">
    <property type="entry name" value="alaS"/>
    <property type="match status" value="1"/>
</dbReference>
<evidence type="ECO:0000313" key="16">
    <source>
        <dbReference type="Proteomes" id="UP000195719"/>
    </source>
</evidence>
<keyword evidence="7 12" id="KW-0862">Zinc</keyword>
<dbReference type="GO" id="GO:0008270">
    <property type="term" value="F:zinc ion binding"/>
    <property type="evidence" value="ECO:0007669"/>
    <property type="project" value="UniProtKB-UniRule"/>
</dbReference>
<keyword evidence="9 12" id="KW-0694">RNA-binding</keyword>
<evidence type="ECO:0000256" key="4">
    <source>
        <dbReference type="ARBA" id="ARBA00022598"/>
    </source>
</evidence>
<evidence type="ECO:0000313" key="15">
    <source>
        <dbReference type="EMBL" id="SMY36261.1"/>
    </source>
</evidence>
<dbReference type="Proteomes" id="UP000195719">
    <property type="component" value="Unassembled WGS sequence"/>
</dbReference>
<dbReference type="InterPro" id="IPR050058">
    <property type="entry name" value="Ala-tRNA_ligase"/>
</dbReference>
<evidence type="ECO:0000256" key="1">
    <source>
        <dbReference type="ARBA" id="ARBA00004496"/>
    </source>
</evidence>
<dbReference type="SUPFAM" id="SSF55681">
    <property type="entry name" value="Class II aaRS and biotin synthetases"/>
    <property type="match status" value="1"/>
</dbReference>
<dbReference type="InterPro" id="IPR018165">
    <property type="entry name" value="Ala-tRNA-synth_IIc_core"/>
</dbReference>
<dbReference type="GO" id="GO:0002161">
    <property type="term" value="F:aminoacyl-tRNA deacylase activity"/>
    <property type="evidence" value="ECO:0007669"/>
    <property type="project" value="TreeGrafter"/>
</dbReference>
<evidence type="ECO:0000256" key="11">
    <source>
        <dbReference type="ARBA" id="ARBA00023146"/>
    </source>
</evidence>
<feature type="binding site" evidence="12">
    <location>
        <position position="566"/>
    </location>
    <ligand>
        <name>Zn(2+)</name>
        <dbReference type="ChEBI" id="CHEBI:29105"/>
    </ligand>
</feature>
<evidence type="ECO:0000256" key="10">
    <source>
        <dbReference type="ARBA" id="ARBA00022917"/>
    </source>
</evidence>
<protein>
    <recommendedName>
        <fullName evidence="12">Alanine--tRNA ligase</fullName>
        <ecNumber evidence="12">6.1.1.7</ecNumber>
    </recommendedName>
    <alternativeName>
        <fullName evidence="12">Alanyl-tRNA synthetase</fullName>
        <shortName evidence="12">AlaRS</shortName>
    </alternativeName>
</protein>
<dbReference type="FunFam" id="3.10.310.40:FF:000001">
    <property type="entry name" value="Alanine--tRNA ligase"/>
    <property type="match status" value="1"/>
</dbReference>
<comment type="domain">
    <text evidence="12">Consists of three domains; the N-terminal catalytic domain, the editing domain and the C-terminal C-Ala domain. The editing domain removes incorrectly charged amino acids, while the C-Ala domain, along with tRNA(Ala), serves as a bridge to cooperatively bring together the editing and aminoacylation centers thus stimulating deacylation of misacylated tRNAs.</text>
</comment>
<dbReference type="GO" id="GO:0006419">
    <property type="term" value="P:alanyl-tRNA aminoacylation"/>
    <property type="evidence" value="ECO:0007669"/>
    <property type="project" value="UniProtKB-UniRule"/>
</dbReference>
<dbReference type="GO" id="GO:0005829">
    <property type="term" value="C:cytosol"/>
    <property type="evidence" value="ECO:0007669"/>
    <property type="project" value="TreeGrafter"/>
</dbReference>
<dbReference type="Gene3D" id="3.30.980.10">
    <property type="entry name" value="Threonyl-trna Synthetase, Chain A, domain 2"/>
    <property type="match status" value="1"/>
</dbReference>
<evidence type="ECO:0000256" key="6">
    <source>
        <dbReference type="ARBA" id="ARBA00022741"/>
    </source>
</evidence>
<dbReference type="FunFam" id="2.40.30.130:FF:000001">
    <property type="entry name" value="Alanine--tRNA ligase"/>
    <property type="match status" value="1"/>
</dbReference>
<evidence type="ECO:0000256" key="8">
    <source>
        <dbReference type="ARBA" id="ARBA00022840"/>
    </source>
</evidence>
<dbReference type="PANTHER" id="PTHR11777:SF9">
    <property type="entry name" value="ALANINE--TRNA LIGASE, CYTOPLASMIC"/>
    <property type="match status" value="1"/>
</dbReference>
<dbReference type="GO" id="GO:0045892">
    <property type="term" value="P:negative regulation of DNA-templated transcription"/>
    <property type="evidence" value="ECO:0007669"/>
    <property type="project" value="TreeGrafter"/>
</dbReference>
<dbReference type="InterPro" id="IPR009000">
    <property type="entry name" value="Transl_B-barrel_sf"/>
</dbReference>
<keyword evidence="16" id="KW-1185">Reference proteome</keyword>
<evidence type="ECO:0000256" key="3">
    <source>
        <dbReference type="ARBA" id="ARBA00022555"/>
    </source>
</evidence>
<dbReference type="FunFam" id="3.30.980.10:FF:000004">
    <property type="entry name" value="Alanine--tRNA ligase, cytoplasmic"/>
    <property type="match status" value="1"/>
</dbReference>
<evidence type="ECO:0000256" key="12">
    <source>
        <dbReference type="HAMAP-Rule" id="MF_00036"/>
    </source>
</evidence>
<dbReference type="Gene3D" id="3.10.310.40">
    <property type="match status" value="1"/>
</dbReference>
<sequence>MYMSTDEIRRAYLAFFESKGHQIVESSSLVPANDPTLLFTNAGMNQFKDTFLGLEKRNYTRATSAQRCVRAGGKHNDLENVGFTARHHTFFEMLGNFSFGDYFKHDAIGYAWEFLTKELKLPEDRLVVTIYESDDEAFEIWNKEIGIPADRIVRIGDNKGAPFASDNFWQMGDTGPCGPCTEIFYDHGDHIWGGRPGTPEEDGDRFIEIWNNVFMQFNRQADGTMEPLPKPSVDTGMGIERIAAIMQGVHSNYEIDIFQTLIKEAAAVIGYDDLSNQSLRVVADHIRSCAFLIADGVMPSNEGRGYVLRRIIRRAVRHGNKLGAQGVFFYKLVGPLAEIMGTAGVELKAQQELVEKVLKIEEDNFSRTLERGLTILNEALDNIDGNVLDGETVFKLYDTYGFPADLTNDVARERGFSIDEDGFETAMEAQRQRARDAGNFGVDYNDAIKVDAETTFCGYSATDGEGVVVALYRDGNAVDTINAGDNALVVLSNTPFYAESGGQCGDSGLLTAEGVVFNVADTQKFGAATGHKGQLVEGSLTVGQQLTAAVDSERRQAISLNHSATHLMHAALRTILGDHVAQKGSLVKADGLRFDFSNLEAVKPEQLRAVEDMVNEQIRANHSIDTNIMDIEAAKAKGAMALFGEKYDDEVRVLSMGDFSTELCGGVHANRTGDIGLFKIVSESGIAAGIRRIEAVTGAGAIAAMHDEDMMLAKTARLVKSDVASVVSKVDALVSHSKQLEKEIQQLKDKLAAQEGASLINKAQQINGVKVLIAQLDGADNKALRGMVDELKNQLGSGVVLLGNVSEGKVGLIAGVTKDLIGKVKAGELVNLVALQVGGKGGGRPDMAQAGGTDAAALPAALDTVAPWLAEKL</sequence>
<dbReference type="SUPFAM" id="SSF55186">
    <property type="entry name" value="ThrRS/AlaRS common domain"/>
    <property type="match status" value="1"/>
</dbReference>
<dbReference type="RefSeq" id="WP_087854136.1">
    <property type="nucleotide sequence ID" value="NZ_FYAJ01000005.1"/>
</dbReference>
<dbReference type="InterPro" id="IPR018163">
    <property type="entry name" value="Thr/Ala-tRNA-synth_IIc_edit"/>
</dbReference>
<comment type="cofactor">
    <cofactor evidence="12">
        <name>Zn(2+)</name>
        <dbReference type="ChEBI" id="CHEBI:29105"/>
    </cofactor>
    <text evidence="12">Binds 1 zinc ion per subunit.</text>
</comment>
<keyword evidence="6 12" id="KW-0547">Nucleotide-binding</keyword>
<dbReference type="AlphaFoldDB" id="A0A1Y6MM20"/>
<feature type="binding site" evidence="12">
    <location>
        <position position="562"/>
    </location>
    <ligand>
        <name>Zn(2+)</name>
        <dbReference type="ChEBI" id="CHEBI:29105"/>
    </ligand>
</feature>
<comment type="subcellular location">
    <subcellularLocation>
        <location evidence="1 12">Cytoplasm</location>
    </subcellularLocation>
</comment>
<dbReference type="Gene3D" id="2.40.30.130">
    <property type="match status" value="1"/>
</dbReference>
<dbReference type="GO" id="GO:0005524">
    <property type="term" value="F:ATP binding"/>
    <property type="evidence" value="ECO:0007669"/>
    <property type="project" value="UniProtKB-UniRule"/>
</dbReference>
<dbReference type="InterPro" id="IPR002318">
    <property type="entry name" value="Ala-tRNA-lgiase_IIc"/>
</dbReference>
<gene>
    <name evidence="12 15" type="primary">alaS</name>
    <name evidence="15" type="ORF">PAND9192_02581</name>
</gene>
<feature type="binding site" evidence="12">
    <location>
        <position position="664"/>
    </location>
    <ligand>
        <name>Zn(2+)</name>
        <dbReference type="ChEBI" id="CHEBI:29105"/>
    </ligand>
</feature>
<dbReference type="Gene3D" id="6.10.250.550">
    <property type="match status" value="1"/>
</dbReference>